<dbReference type="Proteomes" id="UP000317940">
    <property type="component" value="Unassembled WGS sequence"/>
</dbReference>
<name>A0A561UF52_9ACTN</name>
<dbReference type="AlphaFoldDB" id="A0A561UF52"/>
<evidence type="ECO:0000256" key="1">
    <source>
        <dbReference type="ARBA" id="ARBA00006817"/>
    </source>
</evidence>
<feature type="domain" description="Activator of Hsp90 ATPase homologue 1/2-like C-terminal" evidence="2">
    <location>
        <begin position="13"/>
        <end position="116"/>
    </location>
</feature>
<comment type="caution">
    <text evidence="3">The sequence shown here is derived from an EMBL/GenBank/DDBJ whole genome shotgun (WGS) entry which is preliminary data.</text>
</comment>
<dbReference type="SUPFAM" id="SSF55961">
    <property type="entry name" value="Bet v1-like"/>
    <property type="match status" value="1"/>
</dbReference>
<organism evidence="3 4">
    <name type="scientific">Kitasatospora viridis</name>
    <dbReference type="NCBI Taxonomy" id="281105"/>
    <lineage>
        <taxon>Bacteria</taxon>
        <taxon>Bacillati</taxon>
        <taxon>Actinomycetota</taxon>
        <taxon>Actinomycetes</taxon>
        <taxon>Kitasatosporales</taxon>
        <taxon>Streptomycetaceae</taxon>
        <taxon>Kitasatospora</taxon>
    </lineage>
</organism>
<accession>A0A561UF52</accession>
<protein>
    <submittedName>
        <fullName evidence="3">Uncharacterized protein YndB with AHSA1/START domain</fullName>
    </submittedName>
</protein>
<comment type="similarity">
    <text evidence="1">Belongs to the AHA1 family.</text>
</comment>
<gene>
    <name evidence="3" type="ORF">FHX73_111780</name>
</gene>
<dbReference type="InterPro" id="IPR023393">
    <property type="entry name" value="START-like_dom_sf"/>
</dbReference>
<evidence type="ECO:0000313" key="4">
    <source>
        <dbReference type="Proteomes" id="UP000317940"/>
    </source>
</evidence>
<dbReference type="Gene3D" id="3.30.530.20">
    <property type="match status" value="1"/>
</dbReference>
<dbReference type="RefSeq" id="WP_246213426.1">
    <property type="nucleotide sequence ID" value="NZ_BAAAMZ010000013.1"/>
</dbReference>
<dbReference type="EMBL" id="VIWT01000001">
    <property type="protein sequence ID" value="TWF97978.1"/>
    <property type="molecule type" value="Genomic_DNA"/>
</dbReference>
<dbReference type="InterPro" id="IPR013538">
    <property type="entry name" value="ASHA1/2-like_C"/>
</dbReference>
<evidence type="ECO:0000313" key="3">
    <source>
        <dbReference type="EMBL" id="TWF97978.1"/>
    </source>
</evidence>
<proteinExistence type="inferred from homology"/>
<dbReference type="Pfam" id="PF08327">
    <property type="entry name" value="AHSA1"/>
    <property type="match status" value="1"/>
</dbReference>
<keyword evidence="4" id="KW-1185">Reference proteome</keyword>
<evidence type="ECO:0000259" key="2">
    <source>
        <dbReference type="Pfam" id="PF08327"/>
    </source>
</evidence>
<sequence>MLPDTIERSIVIDAPAERVWSVLTEPAFLGSWLGSGTPVRLDLRPGGLLLLDHGVHGAIPARIERVEPPARLSWRWSQGTAGEEPTAANSTLVEFTLTPAPTGGTLLTMVESGFAGLALPVAQAAERHEANSANWPGKLALLRTECEHVPA</sequence>
<reference evidence="3 4" key="1">
    <citation type="submission" date="2019-06" db="EMBL/GenBank/DDBJ databases">
        <title>Sequencing the genomes of 1000 actinobacteria strains.</title>
        <authorList>
            <person name="Klenk H.-P."/>
        </authorList>
    </citation>
    <scope>NUCLEOTIDE SEQUENCE [LARGE SCALE GENOMIC DNA]</scope>
    <source>
        <strain evidence="3 4">DSM 44826</strain>
    </source>
</reference>